<dbReference type="Proteomes" id="UP000011116">
    <property type="component" value="Chromosome 7H"/>
</dbReference>
<evidence type="ECO:0000256" key="12">
    <source>
        <dbReference type="ARBA" id="ARBA00023286"/>
    </source>
</evidence>
<dbReference type="InterPro" id="IPR001320">
    <property type="entry name" value="Iontro_rcpt_C"/>
</dbReference>
<evidence type="ECO:0000313" key="18">
    <source>
        <dbReference type="Proteomes" id="UP000011116"/>
    </source>
</evidence>
<evidence type="ECO:0000313" key="17">
    <source>
        <dbReference type="EnsemblPlants" id="HORVU.MOREX.r3.7HG0710970.1"/>
    </source>
</evidence>
<comment type="similarity">
    <text evidence="2">Belongs to the glutamate-gated ion channel (TC 1.A.10.1) family.</text>
</comment>
<dbReference type="EnsemblPlants" id="HORVU.MOREX.r3.7HG0710970.1">
    <property type="protein sequence ID" value="HORVU.MOREX.r3.7HG0710970.1"/>
    <property type="gene ID" value="HORVU.MOREX.r3.7HG0710970"/>
</dbReference>
<dbReference type="Gene3D" id="1.10.287.70">
    <property type="match status" value="1"/>
</dbReference>
<comment type="subunit">
    <text evidence="3">May form heteromers.</text>
</comment>
<dbReference type="FunFam" id="3.40.190.10:FF:000158">
    <property type="entry name" value="Glutamate receptor"/>
    <property type="match status" value="1"/>
</dbReference>
<reference evidence="17" key="2">
    <citation type="submission" date="2020-10" db="EMBL/GenBank/DDBJ databases">
        <authorList>
            <person name="Scholz U."/>
            <person name="Mascher M."/>
            <person name="Fiebig A."/>
        </authorList>
    </citation>
    <scope>NUCLEOTIDE SEQUENCE [LARGE SCALE GENOMIC DNA]</scope>
    <source>
        <strain evidence="17">cv. Morex</strain>
    </source>
</reference>
<keyword evidence="8" id="KW-0406">Ion transport</keyword>
<dbReference type="GO" id="GO:0005886">
    <property type="term" value="C:plasma membrane"/>
    <property type="evidence" value="ECO:0000318"/>
    <property type="project" value="GO_Central"/>
</dbReference>
<keyword evidence="13" id="KW-0407">Ion channel</keyword>
<evidence type="ECO:0000256" key="1">
    <source>
        <dbReference type="ARBA" id="ARBA00004141"/>
    </source>
</evidence>
<keyword evidence="6" id="KW-0732">Signal</keyword>
<keyword evidence="18" id="KW-1185">Reference proteome</keyword>
<dbReference type="Gene3D" id="3.40.190.10">
    <property type="entry name" value="Periplasmic binding protein-like II"/>
    <property type="match status" value="2"/>
</dbReference>
<dbReference type="FunFam" id="1.10.287.70:FF:000037">
    <property type="entry name" value="Glutamate receptor"/>
    <property type="match status" value="1"/>
</dbReference>
<evidence type="ECO:0000259" key="16">
    <source>
        <dbReference type="SMART" id="SM00079"/>
    </source>
</evidence>
<dbReference type="FunFam" id="3.40.190.10:FF:000217">
    <property type="entry name" value="Glutamate receptor"/>
    <property type="match status" value="1"/>
</dbReference>
<dbReference type="Gene3D" id="3.40.50.2300">
    <property type="match status" value="1"/>
</dbReference>
<evidence type="ECO:0000256" key="7">
    <source>
        <dbReference type="ARBA" id="ARBA00022989"/>
    </source>
</evidence>
<feature type="transmembrane region" description="Helical" evidence="15">
    <location>
        <begin position="243"/>
        <end position="261"/>
    </location>
</feature>
<dbReference type="GO" id="GO:0015276">
    <property type="term" value="F:ligand-gated monoatomic ion channel activity"/>
    <property type="evidence" value="ECO:0000318"/>
    <property type="project" value="GO_Central"/>
</dbReference>
<keyword evidence="4" id="KW-0813">Transport</keyword>
<evidence type="ECO:0000256" key="8">
    <source>
        <dbReference type="ARBA" id="ARBA00023065"/>
    </source>
</evidence>
<evidence type="ECO:0000256" key="4">
    <source>
        <dbReference type="ARBA" id="ARBA00022448"/>
    </source>
</evidence>
<dbReference type="GO" id="GO:0038023">
    <property type="term" value="F:signaling receptor activity"/>
    <property type="evidence" value="ECO:0000318"/>
    <property type="project" value="GO_Central"/>
</dbReference>
<evidence type="ECO:0000256" key="2">
    <source>
        <dbReference type="ARBA" id="ARBA00008685"/>
    </source>
</evidence>
<dbReference type="SMART" id="SM00079">
    <property type="entry name" value="PBPe"/>
    <property type="match status" value="1"/>
</dbReference>
<organism evidence="17 18">
    <name type="scientific">Hordeum vulgare subsp. vulgare</name>
    <name type="common">Domesticated barley</name>
    <dbReference type="NCBI Taxonomy" id="112509"/>
    <lineage>
        <taxon>Eukaryota</taxon>
        <taxon>Viridiplantae</taxon>
        <taxon>Streptophyta</taxon>
        <taxon>Embryophyta</taxon>
        <taxon>Tracheophyta</taxon>
        <taxon>Spermatophyta</taxon>
        <taxon>Magnoliopsida</taxon>
        <taxon>Liliopsida</taxon>
        <taxon>Poales</taxon>
        <taxon>Poaceae</taxon>
        <taxon>BOP clade</taxon>
        <taxon>Pooideae</taxon>
        <taxon>Triticodae</taxon>
        <taxon>Triticeae</taxon>
        <taxon>Hordeinae</taxon>
        <taxon>Hordeum</taxon>
    </lineage>
</organism>
<keyword evidence="9 15" id="KW-0472">Membrane</keyword>
<feature type="domain" description="Ionotropic glutamate receptor C-terminal" evidence="16">
    <location>
        <begin position="115"/>
        <end position="461"/>
    </location>
</feature>
<evidence type="ECO:0000256" key="15">
    <source>
        <dbReference type="SAM" id="Phobius"/>
    </source>
</evidence>
<evidence type="ECO:0000256" key="10">
    <source>
        <dbReference type="ARBA" id="ARBA00023170"/>
    </source>
</evidence>
<comment type="subcellular location">
    <subcellularLocation>
        <location evidence="1">Membrane</location>
        <topology evidence="1">Multi-pass membrane protein</topology>
    </subcellularLocation>
</comment>
<proteinExistence type="inferred from homology"/>
<dbReference type="PANTHER" id="PTHR18966">
    <property type="entry name" value="IONOTROPIC GLUTAMATE RECEPTOR"/>
    <property type="match status" value="1"/>
</dbReference>
<evidence type="ECO:0000256" key="5">
    <source>
        <dbReference type="ARBA" id="ARBA00022692"/>
    </source>
</evidence>
<keyword evidence="11" id="KW-0325">Glycoprotein</keyword>
<dbReference type="CDD" id="cd13686">
    <property type="entry name" value="GluR_Plant"/>
    <property type="match status" value="1"/>
</dbReference>
<keyword evidence="5 15" id="KW-0812">Transmembrane</keyword>
<evidence type="ECO:0000256" key="11">
    <source>
        <dbReference type="ARBA" id="ARBA00023180"/>
    </source>
</evidence>
<reference evidence="18" key="1">
    <citation type="journal article" date="2012" name="Nature">
        <title>A physical, genetic and functional sequence assembly of the barley genome.</title>
        <authorList>
            <consortium name="The International Barley Genome Sequencing Consortium"/>
            <person name="Mayer K.F."/>
            <person name="Waugh R."/>
            <person name="Brown J.W."/>
            <person name="Schulman A."/>
            <person name="Langridge P."/>
            <person name="Platzer M."/>
            <person name="Fincher G.B."/>
            <person name="Muehlbauer G.J."/>
            <person name="Sato K."/>
            <person name="Close T.J."/>
            <person name="Wise R.P."/>
            <person name="Stein N."/>
        </authorList>
    </citation>
    <scope>NUCLEOTIDE SEQUENCE [LARGE SCALE GENOMIC DNA]</scope>
    <source>
        <strain evidence="18">cv. Morex</strain>
    </source>
</reference>
<evidence type="ECO:0000256" key="3">
    <source>
        <dbReference type="ARBA" id="ARBA00011095"/>
    </source>
</evidence>
<keyword evidence="12" id="KW-1071">Ligand-gated ion channel</keyword>
<feature type="transmembrane region" description="Helical" evidence="15">
    <location>
        <begin position="296"/>
        <end position="318"/>
    </location>
</feature>
<name>A0A8I6YGG2_HORVV</name>
<keyword evidence="7 15" id="KW-1133">Transmembrane helix</keyword>
<dbReference type="SUPFAM" id="SSF53850">
    <property type="entry name" value="Periplasmic binding protein-like II"/>
    <property type="match status" value="1"/>
</dbReference>
<dbReference type="SMR" id="A0A8I6YGG2"/>
<accession>A0A8I6YGG2</accession>
<dbReference type="AlphaFoldDB" id="A0A8I6YGG2"/>
<comment type="function">
    <text evidence="14">Glutamate-gated receptor that probably acts as a non-selective cation channel. May be involved in light-signal transduction and calcium homeostasis via the regulation of calcium influx into cells.</text>
</comment>
<dbReference type="FunFam" id="3.40.190.10:FF:000103">
    <property type="entry name" value="Glutamate receptor"/>
    <property type="match status" value="1"/>
</dbReference>
<reference evidence="17" key="3">
    <citation type="submission" date="2022-01" db="UniProtKB">
        <authorList>
            <consortium name="EnsemblPlants"/>
        </authorList>
    </citation>
    <scope>IDENTIFICATION</scope>
    <source>
        <strain evidence="17">subsp. vulgare</strain>
    </source>
</reference>
<sequence>MQKELNLCWNFGCFYSWSKTLGCNLTMQVQRLESGDFDLRNRQLQFSTFQIINVVRRESIEIGYWTAKQGIFRNLNQDVSAHTYLHPMPDLNPVVWPGQTHIVPKGWQIPTNGKKLQVGVRTSGYPEFMKVERDPVTNAITATGYALDVFEEAIKKLPYAVPYEYVSFDTLGVNYGSYNDFVYQVPLGVYDAAIGDITIRHNRTSYADFTLPYTESGIAMIVPVKDNTNKNTWIFLKPLTGDLWFASIAFLIYTGIVIWLLERRIRNAELTGSFFHQLGTAISFSFFADRERVDGILARLVVAVWVFVLLIITSSYTANLSSMLTVQKLQPTETDVHELLKRGEHVGNGGSSSYVRELLEQLGFERSKIRAYTNPDDFADALDKGSKNGGIAAAIHEVPYIKLFLAKHCKGYTMVGPIYKSEGFGFAFPKRSPLVDDFSRAILKITEADAIIQIEKKWIGDEHACKNDETIISPSSLNFKSFSGLFLVTGVASTSALLITLVMFLYKNKHKMGINIGHDHVQRGHGTELETERIQESTADSNILHRMIQMTTPASKR</sequence>
<dbReference type="Pfam" id="PF00060">
    <property type="entry name" value="Lig_chan"/>
    <property type="match status" value="1"/>
</dbReference>
<evidence type="ECO:0000256" key="13">
    <source>
        <dbReference type="ARBA" id="ARBA00023303"/>
    </source>
</evidence>
<keyword evidence="10" id="KW-0675">Receptor</keyword>
<dbReference type="InterPro" id="IPR015683">
    <property type="entry name" value="Ionotropic_Glu_rcpt"/>
</dbReference>
<protein>
    <recommendedName>
        <fullName evidence="16">Ionotropic glutamate receptor C-terminal domain-containing protein</fullName>
    </recommendedName>
</protein>
<evidence type="ECO:0000256" key="14">
    <source>
        <dbReference type="ARBA" id="ARBA00049638"/>
    </source>
</evidence>
<evidence type="ECO:0000256" key="6">
    <source>
        <dbReference type="ARBA" id="ARBA00022729"/>
    </source>
</evidence>
<evidence type="ECO:0000256" key="9">
    <source>
        <dbReference type="ARBA" id="ARBA00023136"/>
    </source>
</evidence>
<dbReference type="Gramene" id="HORVU.MOREX.r3.7HG0710970.1">
    <property type="protein sequence ID" value="HORVU.MOREX.r3.7HG0710970.1"/>
    <property type="gene ID" value="HORVU.MOREX.r3.7HG0710970"/>
</dbReference>
<feature type="transmembrane region" description="Helical" evidence="15">
    <location>
        <begin position="482"/>
        <end position="506"/>
    </location>
</feature>
<dbReference type="Pfam" id="PF10613">
    <property type="entry name" value="Lig_chan-Glu_bd"/>
    <property type="match status" value="1"/>
</dbReference>
<dbReference type="InterPro" id="IPR019594">
    <property type="entry name" value="Glu/Gly-bd"/>
</dbReference>